<evidence type="ECO:0000313" key="7">
    <source>
        <dbReference type="EMBL" id="PWA87734.1"/>
    </source>
</evidence>
<dbReference type="GO" id="GO:0061631">
    <property type="term" value="F:ubiquitin conjugating enzyme activity"/>
    <property type="evidence" value="ECO:0007669"/>
    <property type="project" value="TreeGrafter"/>
</dbReference>
<dbReference type="InterPro" id="IPR016135">
    <property type="entry name" value="UBQ-conjugating_enzyme/RWD"/>
</dbReference>
<dbReference type="PANTHER" id="PTHR46116:SF41">
    <property type="entry name" value="UBIQUITIN-CONJUGATING ENZYME E2 25-RELATED"/>
    <property type="match status" value="1"/>
</dbReference>
<organism evidence="7 8">
    <name type="scientific">Artemisia annua</name>
    <name type="common">Sweet wormwood</name>
    <dbReference type="NCBI Taxonomy" id="35608"/>
    <lineage>
        <taxon>Eukaryota</taxon>
        <taxon>Viridiplantae</taxon>
        <taxon>Streptophyta</taxon>
        <taxon>Embryophyta</taxon>
        <taxon>Tracheophyta</taxon>
        <taxon>Spermatophyta</taxon>
        <taxon>Magnoliopsida</taxon>
        <taxon>eudicotyledons</taxon>
        <taxon>Gunneridae</taxon>
        <taxon>Pentapetalae</taxon>
        <taxon>asterids</taxon>
        <taxon>campanulids</taxon>
        <taxon>Asterales</taxon>
        <taxon>Asteraceae</taxon>
        <taxon>Asteroideae</taxon>
        <taxon>Anthemideae</taxon>
        <taxon>Artemisiinae</taxon>
        <taxon>Artemisia</taxon>
    </lineage>
</organism>
<protein>
    <submittedName>
        <fullName evidence="7">Ubiquitin-conjugating enzyme family protein</fullName>
    </submittedName>
</protein>
<evidence type="ECO:0000256" key="1">
    <source>
        <dbReference type="ARBA" id="ARBA00022679"/>
    </source>
</evidence>
<reference evidence="7 8" key="1">
    <citation type="journal article" date="2018" name="Mol. Plant">
        <title>The genome of Artemisia annua provides insight into the evolution of Asteraceae family and artemisinin biosynthesis.</title>
        <authorList>
            <person name="Shen Q."/>
            <person name="Zhang L."/>
            <person name="Liao Z."/>
            <person name="Wang S."/>
            <person name="Yan T."/>
            <person name="Shi P."/>
            <person name="Liu M."/>
            <person name="Fu X."/>
            <person name="Pan Q."/>
            <person name="Wang Y."/>
            <person name="Lv Z."/>
            <person name="Lu X."/>
            <person name="Zhang F."/>
            <person name="Jiang W."/>
            <person name="Ma Y."/>
            <person name="Chen M."/>
            <person name="Hao X."/>
            <person name="Li L."/>
            <person name="Tang Y."/>
            <person name="Lv G."/>
            <person name="Zhou Y."/>
            <person name="Sun X."/>
            <person name="Brodelius P.E."/>
            <person name="Rose J.K.C."/>
            <person name="Tang K."/>
        </authorList>
    </citation>
    <scope>NUCLEOTIDE SEQUENCE [LARGE SCALE GENOMIC DNA]</scope>
    <source>
        <strain evidence="8">cv. Huhao1</strain>
        <tissue evidence="7">Leaf</tissue>
    </source>
</reference>
<keyword evidence="2" id="KW-0479">Metal-binding</keyword>
<name>A0A2U1PPQ0_ARTAN</name>
<evidence type="ECO:0000313" key="8">
    <source>
        <dbReference type="Proteomes" id="UP000245207"/>
    </source>
</evidence>
<proteinExistence type="predicted"/>
<keyword evidence="4" id="KW-0833">Ubl conjugation pathway</keyword>
<dbReference type="EMBL" id="PKPP01000881">
    <property type="protein sequence ID" value="PWA87734.1"/>
    <property type="molecule type" value="Genomic_DNA"/>
</dbReference>
<keyword evidence="3" id="KW-0863">Zinc-finger</keyword>
<evidence type="ECO:0000256" key="5">
    <source>
        <dbReference type="ARBA" id="ARBA00022833"/>
    </source>
</evidence>
<keyword evidence="8" id="KW-1185">Reference proteome</keyword>
<evidence type="ECO:0000256" key="3">
    <source>
        <dbReference type="ARBA" id="ARBA00022771"/>
    </source>
</evidence>
<evidence type="ECO:0000259" key="6">
    <source>
        <dbReference type="Pfam" id="PF06839"/>
    </source>
</evidence>
<dbReference type="STRING" id="35608.A0A2U1PPQ0"/>
<dbReference type="Gene3D" id="3.10.110.10">
    <property type="entry name" value="Ubiquitin Conjugating Enzyme"/>
    <property type="match status" value="1"/>
</dbReference>
<dbReference type="OrthoDB" id="912775at2759"/>
<dbReference type="Proteomes" id="UP000245207">
    <property type="component" value="Unassembled WGS sequence"/>
</dbReference>
<feature type="domain" description="GRF-type" evidence="6">
    <location>
        <begin position="149"/>
        <end position="177"/>
    </location>
</feature>
<accession>A0A2U1PPQ0</accession>
<evidence type="ECO:0000256" key="4">
    <source>
        <dbReference type="ARBA" id="ARBA00022786"/>
    </source>
</evidence>
<dbReference type="GO" id="GO:0008270">
    <property type="term" value="F:zinc ion binding"/>
    <property type="evidence" value="ECO:0007669"/>
    <property type="project" value="UniProtKB-KW"/>
</dbReference>
<dbReference type="InterPro" id="IPR010666">
    <property type="entry name" value="Znf_GRF"/>
</dbReference>
<evidence type="ECO:0000256" key="2">
    <source>
        <dbReference type="ARBA" id="ARBA00022723"/>
    </source>
</evidence>
<keyword evidence="5" id="KW-0862">Zinc</keyword>
<dbReference type="PANTHER" id="PTHR46116">
    <property type="entry name" value="(E3-INDEPENDENT) E2 UBIQUITIN-CONJUGATING ENZYME"/>
    <property type="match status" value="1"/>
</dbReference>
<gene>
    <name evidence="7" type="ORF">CTI12_AA127640</name>
</gene>
<dbReference type="Pfam" id="PF06839">
    <property type="entry name" value="Zn_ribbon_GRF"/>
    <property type="match status" value="1"/>
</dbReference>
<dbReference type="AlphaFoldDB" id="A0A2U1PPQ0"/>
<comment type="caution">
    <text evidence="7">The sequence shown here is derived from an EMBL/GenBank/DDBJ whole genome shotgun (WGS) entry which is preliminary data.</text>
</comment>
<sequence length="229" mass="26041">MVYAMKKQPKYFEDLVVGHFHHSVRDILMACKAYTEGVQVGSLMRGVQQDVDDGEESCSYKFKTDVVSYIKVLIDAFKSIGAKEAEEFLFLGEKKIPPPTNKPAATAAWMPTPPPGTLPVQGLLPKKIIPNWSLHKNGLLSLWFPCKNSTSWTPLNPGRRFYCCPKLDECEFFDWFDPLMCARAVTIIPGLLRGRNDLEQANNALVAENGRLKKWLICSWIIFLVYFFM</sequence>
<keyword evidence="1" id="KW-0808">Transferase</keyword>